<feature type="transmembrane region" description="Helical" evidence="1">
    <location>
        <begin position="12"/>
        <end position="36"/>
    </location>
</feature>
<keyword evidence="1" id="KW-1133">Transmembrane helix</keyword>
<dbReference type="Proteomes" id="UP000027936">
    <property type="component" value="Unassembled WGS sequence"/>
</dbReference>
<keyword evidence="1" id="KW-0812">Transmembrane</keyword>
<evidence type="ECO:0000256" key="1">
    <source>
        <dbReference type="SAM" id="Phobius"/>
    </source>
</evidence>
<organism evidence="2 3">
    <name type="scientific">Schinkia azotoformans MEV2011</name>
    <dbReference type="NCBI Taxonomy" id="1348973"/>
    <lineage>
        <taxon>Bacteria</taxon>
        <taxon>Bacillati</taxon>
        <taxon>Bacillota</taxon>
        <taxon>Bacilli</taxon>
        <taxon>Bacillales</taxon>
        <taxon>Bacillaceae</taxon>
        <taxon>Calidifontibacillus/Schinkia group</taxon>
        <taxon>Schinkia</taxon>
    </lineage>
</organism>
<feature type="transmembrane region" description="Helical" evidence="1">
    <location>
        <begin position="43"/>
        <end position="66"/>
    </location>
</feature>
<feature type="transmembrane region" description="Helical" evidence="1">
    <location>
        <begin position="72"/>
        <end position="92"/>
    </location>
</feature>
<dbReference type="AlphaFoldDB" id="A0A072NI84"/>
<accession>A0A072NI84</accession>
<dbReference type="EMBL" id="JJRY01000015">
    <property type="protein sequence ID" value="KEF37419.1"/>
    <property type="molecule type" value="Genomic_DNA"/>
</dbReference>
<keyword evidence="1" id="KW-0472">Membrane</keyword>
<comment type="caution">
    <text evidence="2">The sequence shown here is derived from an EMBL/GenBank/DDBJ whole genome shotgun (WGS) entry which is preliminary data.</text>
</comment>
<evidence type="ECO:0000313" key="2">
    <source>
        <dbReference type="EMBL" id="KEF37419.1"/>
    </source>
</evidence>
<protein>
    <recommendedName>
        <fullName evidence="4">DUF2619 domain-containing protein</fullName>
    </recommendedName>
</protein>
<reference evidence="2 3" key="1">
    <citation type="submission" date="2014-04" db="EMBL/GenBank/DDBJ databases">
        <title>Draft genome sequence of Bacillus azotoformans MEV2011, a (co-) denitrifying strain unable to grow in the presence of oxygen.</title>
        <authorList>
            <person name="Nielsen M."/>
            <person name="Schreiber L."/>
            <person name="Finster K."/>
            <person name="Schramm A."/>
        </authorList>
    </citation>
    <scope>NUCLEOTIDE SEQUENCE [LARGE SCALE GENOMIC DNA]</scope>
    <source>
        <strain evidence="2 3">MEV2011</strain>
    </source>
</reference>
<gene>
    <name evidence="2" type="ORF">M670_03457</name>
</gene>
<evidence type="ECO:0008006" key="4">
    <source>
        <dbReference type="Google" id="ProtNLM"/>
    </source>
</evidence>
<dbReference type="InterPro" id="IPR020390">
    <property type="entry name" value="Uncharacterised_YqhV"/>
</dbReference>
<dbReference type="Pfam" id="PF10942">
    <property type="entry name" value="DUF2619"/>
    <property type="match status" value="1"/>
</dbReference>
<name>A0A072NI84_SCHAZ</name>
<dbReference type="PATRIC" id="fig|1348973.3.peg.3332"/>
<evidence type="ECO:0000313" key="3">
    <source>
        <dbReference type="Proteomes" id="UP000027936"/>
    </source>
</evidence>
<proteinExistence type="predicted"/>
<sequence>MRRWFALLDTAVMSMAGLRLISGLIEVSAAILMLIFNDVRKAMAVNAVLAIVGPTVLILTMSIGLINLADEISFSKLLFIGLGVGLILFGIYK</sequence>